<dbReference type="eggNOG" id="ENOG502QUCW">
    <property type="taxonomic scope" value="Eukaryota"/>
</dbReference>
<evidence type="ECO:0000313" key="2">
    <source>
        <dbReference type="EnsemblPlants" id="OPUNC12G07520.1"/>
    </source>
</evidence>
<evidence type="ECO:0000313" key="3">
    <source>
        <dbReference type="Proteomes" id="UP000026962"/>
    </source>
</evidence>
<dbReference type="STRING" id="4537.A0A0E0ML91"/>
<feature type="region of interest" description="Disordered" evidence="1">
    <location>
        <begin position="385"/>
        <end position="459"/>
    </location>
</feature>
<name>A0A0E0ML91_ORYPU</name>
<dbReference type="Proteomes" id="UP000026962">
    <property type="component" value="Chromosome 12"/>
</dbReference>
<dbReference type="InterPro" id="IPR044216">
    <property type="entry name" value="WDL7"/>
</dbReference>
<feature type="compositionally biased region" description="Polar residues" evidence="1">
    <location>
        <begin position="329"/>
        <end position="342"/>
    </location>
</feature>
<evidence type="ECO:0000256" key="1">
    <source>
        <dbReference type="SAM" id="MobiDB-lite"/>
    </source>
</evidence>
<proteinExistence type="predicted"/>
<dbReference type="PANTHER" id="PTHR47067:SF7">
    <property type="entry name" value="TPX2 (TARGETING PROTEIN FOR XKLP2) PROTEIN FAMILY"/>
    <property type="match status" value="1"/>
</dbReference>
<reference evidence="2" key="2">
    <citation type="submission" date="2018-05" db="EMBL/GenBank/DDBJ databases">
        <title>OpunRS2 (Oryza punctata Reference Sequence Version 2).</title>
        <authorList>
            <person name="Zhang J."/>
            <person name="Kudrna D."/>
            <person name="Lee S."/>
            <person name="Talag J."/>
            <person name="Welchert J."/>
            <person name="Wing R.A."/>
        </authorList>
    </citation>
    <scope>NUCLEOTIDE SEQUENCE [LARGE SCALE GENOMIC DNA]</scope>
</reference>
<reference evidence="2" key="1">
    <citation type="submission" date="2015-04" db="UniProtKB">
        <authorList>
            <consortium name="EnsemblPlants"/>
        </authorList>
    </citation>
    <scope>IDENTIFICATION</scope>
</reference>
<feature type="compositionally biased region" description="Basic and acidic residues" evidence="1">
    <location>
        <begin position="347"/>
        <end position="356"/>
    </location>
</feature>
<feature type="compositionally biased region" description="Basic and acidic residues" evidence="1">
    <location>
        <begin position="172"/>
        <end position="186"/>
    </location>
</feature>
<feature type="compositionally biased region" description="Polar residues" evidence="1">
    <location>
        <begin position="311"/>
        <end position="321"/>
    </location>
</feature>
<dbReference type="PANTHER" id="PTHR47067">
    <property type="entry name" value="TPX2 (TARGETING PROTEIN FOR XKLP2) PROTEIN FAMILY-RELATED"/>
    <property type="match status" value="1"/>
</dbReference>
<feature type="compositionally biased region" description="Low complexity" evidence="1">
    <location>
        <begin position="143"/>
        <end position="155"/>
    </location>
</feature>
<dbReference type="EnsemblPlants" id="OPUNC12G07520.1">
    <property type="protein sequence ID" value="OPUNC12G07520.1"/>
    <property type="gene ID" value="OPUNC12G07520"/>
</dbReference>
<feature type="compositionally biased region" description="Low complexity" evidence="1">
    <location>
        <begin position="112"/>
        <end position="127"/>
    </location>
</feature>
<dbReference type="OMA" id="AHYARKR"/>
<sequence length="459" mass="49708">MGADLDFSPPPEPARSPEPEILAPDHQSWKTEMMSALGESVSFGRFLAEPLEWGKWSAFAHNRYLEEAAHQSRPGSVAQKKAFFEAHYARKRKTDADADATGSDVDPDEDTAAAAAAAVSSARSSSSCMTDEPAAEETTTSCVVGEGVVAAGPVESLEDGVGSSCGVDVDEADHKQDGVHASESRDVLQVQEKQEAAIQDPCADNSVPADTDDKQPLKESSIVNQGSAESVKRRRLPSLLQKPTKFSSPSSGSKGPASSAKRRSRLHSAKENSSPPNNESDQQATSSVPQNRSIFEAFQKSKNFGRCETGNAASSSKNLGSTIAARISQLESATEPHSNSALSHVKPPREAFSKDVPEIASRTFQLEELRSSHVTRVKEKLFGFTSQSAHQKANTRKEKGKIQNESFKARPLPNFYRKNKHVKESHQSAQDGNNRHAHPTSKEASKDKQICCFPLRRLS</sequence>
<feature type="compositionally biased region" description="Basic and acidic residues" evidence="1">
    <location>
        <begin position="440"/>
        <end position="449"/>
    </location>
</feature>
<protein>
    <recommendedName>
        <fullName evidence="4">TPX2 C-terminal domain-containing protein</fullName>
    </recommendedName>
</protein>
<feature type="compositionally biased region" description="Polar residues" evidence="1">
    <location>
        <begin position="271"/>
        <end position="293"/>
    </location>
</feature>
<feature type="compositionally biased region" description="Low complexity" evidence="1">
    <location>
        <begin position="247"/>
        <end position="259"/>
    </location>
</feature>
<dbReference type="AlphaFoldDB" id="A0A0E0ML91"/>
<feature type="region of interest" description="Disordered" evidence="1">
    <location>
        <begin position="92"/>
        <end position="356"/>
    </location>
</feature>
<dbReference type="HOGENOM" id="CLU_049106_0_0_1"/>
<organism evidence="2">
    <name type="scientific">Oryza punctata</name>
    <name type="common">Red rice</name>
    <dbReference type="NCBI Taxonomy" id="4537"/>
    <lineage>
        <taxon>Eukaryota</taxon>
        <taxon>Viridiplantae</taxon>
        <taxon>Streptophyta</taxon>
        <taxon>Embryophyta</taxon>
        <taxon>Tracheophyta</taxon>
        <taxon>Spermatophyta</taxon>
        <taxon>Magnoliopsida</taxon>
        <taxon>Liliopsida</taxon>
        <taxon>Poales</taxon>
        <taxon>Poaceae</taxon>
        <taxon>BOP clade</taxon>
        <taxon>Oryzoideae</taxon>
        <taxon>Oryzeae</taxon>
        <taxon>Oryzinae</taxon>
        <taxon>Oryza</taxon>
    </lineage>
</organism>
<evidence type="ECO:0008006" key="4">
    <source>
        <dbReference type="Google" id="ProtNLM"/>
    </source>
</evidence>
<dbReference type="Gramene" id="OPUNC12G07520.1">
    <property type="protein sequence ID" value="OPUNC12G07520.1"/>
    <property type="gene ID" value="OPUNC12G07520"/>
</dbReference>
<keyword evidence="3" id="KW-1185">Reference proteome</keyword>
<accession>A0A0E0ML91</accession>
<feature type="region of interest" description="Disordered" evidence="1">
    <location>
        <begin position="1"/>
        <end position="22"/>
    </location>
</feature>